<gene>
    <name evidence="5" type="ORF">A8926_3985</name>
</gene>
<sequence length="503" mass="54484">MQAGDGRPSYDELAALVIEQARVITELRERVTALEAENAELKRRLGMDSTNSSKPPSSDSPFTKPTPKSLRRKSGRKPGGRPGHPGSTLALVDNPNKRLRHEPGPCGGCGADLADAPEVGVQRRQVFDLPPMAVQVTEHQLITRRCACGATTCGTAPEGVGSPVQYGPRVSAIILYLYVGQFLSKKRTAQALAELFGTPVCEATVARMTMRAADCLAGFLAQVKDRVAEAGVAGFDETGLLVAGTLHWVHCARTDKYTVVTCHPKRGKKGIDDAGVLGRFHGVAVHDAWAPYDTYADVGHQLCCAHALRELAGVADTAPSDALWCWAGQASDALVAMQKLVAEAIATEAPVLDQDALGKQVQLYRSAVQIGITQTAARTGTVMKKHNALARRLLDRQDDYLRFTTDWRIPADNNGSERDIRMIKLRQKVSGCLRTLTGAKQFCAIRSYLSTAAKHGKQFFEVLVMLAEGRPWLPAIHRPLPGNLTSYPRTYGCQCCSDPIRPV</sequence>
<feature type="compositionally biased region" description="Low complexity" evidence="1">
    <location>
        <begin position="49"/>
        <end position="68"/>
    </location>
</feature>
<name>A0A2N3XZT8_SACSN</name>
<dbReference type="PANTHER" id="PTHR33678">
    <property type="entry name" value="BLL1576 PROTEIN"/>
    <property type="match status" value="1"/>
</dbReference>
<dbReference type="Pfam" id="PF20042">
    <property type="entry name" value="DUF6444"/>
    <property type="match status" value="1"/>
</dbReference>
<dbReference type="STRING" id="994479.GCA_000194155_03238"/>
<dbReference type="InterPro" id="IPR045618">
    <property type="entry name" value="DUF6444"/>
</dbReference>
<evidence type="ECO:0000259" key="4">
    <source>
        <dbReference type="Pfam" id="PF20042"/>
    </source>
</evidence>
<dbReference type="PANTHER" id="PTHR33678:SF1">
    <property type="entry name" value="BLL1576 PROTEIN"/>
    <property type="match status" value="1"/>
</dbReference>
<dbReference type="InterPro" id="IPR052344">
    <property type="entry name" value="Transposase-related"/>
</dbReference>
<feature type="domain" description="Transposase IS66 central" evidence="2">
    <location>
        <begin position="164"/>
        <end position="440"/>
    </location>
</feature>
<evidence type="ECO:0000256" key="1">
    <source>
        <dbReference type="SAM" id="MobiDB-lite"/>
    </source>
</evidence>
<dbReference type="EMBL" id="PJNB01000001">
    <property type="protein sequence ID" value="PKW16177.1"/>
    <property type="molecule type" value="Genomic_DNA"/>
</dbReference>
<feature type="compositionally biased region" description="Basic residues" evidence="1">
    <location>
        <begin position="69"/>
        <end position="79"/>
    </location>
</feature>
<evidence type="ECO:0000259" key="2">
    <source>
        <dbReference type="Pfam" id="PF03050"/>
    </source>
</evidence>
<feature type="domain" description="DUF6444" evidence="4">
    <location>
        <begin position="19"/>
        <end position="87"/>
    </location>
</feature>
<dbReference type="Proteomes" id="UP000233786">
    <property type="component" value="Unassembled WGS sequence"/>
</dbReference>
<feature type="domain" description="Transposase IS66 zinc-finger binding" evidence="3">
    <location>
        <begin position="106"/>
        <end position="148"/>
    </location>
</feature>
<proteinExistence type="predicted"/>
<organism evidence="5 6">
    <name type="scientific">Saccharopolyspora spinosa</name>
    <dbReference type="NCBI Taxonomy" id="60894"/>
    <lineage>
        <taxon>Bacteria</taxon>
        <taxon>Bacillati</taxon>
        <taxon>Actinomycetota</taxon>
        <taxon>Actinomycetes</taxon>
        <taxon>Pseudonocardiales</taxon>
        <taxon>Pseudonocardiaceae</taxon>
        <taxon>Saccharopolyspora</taxon>
    </lineage>
</organism>
<dbReference type="Pfam" id="PF13005">
    <property type="entry name" value="zf-IS66"/>
    <property type="match status" value="1"/>
</dbReference>
<evidence type="ECO:0000259" key="3">
    <source>
        <dbReference type="Pfam" id="PF13005"/>
    </source>
</evidence>
<dbReference type="NCBIfam" id="NF033517">
    <property type="entry name" value="transpos_IS66"/>
    <property type="match status" value="1"/>
</dbReference>
<evidence type="ECO:0000313" key="5">
    <source>
        <dbReference type="EMBL" id="PKW16177.1"/>
    </source>
</evidence>
<reference evidence="5" key="1">
    <citation type="submission" date="2017-12" db="EMBL/GenBank/DDBJ databases">
        <title>Sequencing the genomes of 1000 Actinobacteria strains.</title>
        <authorList>
            <person name="Klenk H.-P."/>
        </authorList>
    </citation>
    <scope>NUCLEOTIDE SEQUENCE [LARGE SCALE GENOMIC DNA]</scope>
    <source>
        <strain evidence="5">DSM 44228</strain>
    </source>
</reference>
<comment type="caution">
    <text evidence="5">The sequence shown here is derived from an EMBL/GenBank/DDBJ whole genome shotgun (WGS) entry which is preliminary data.</text>
</comment>
<dbReference type="RefSeq" id="WP_010696205.1">
    <property type="nucleotide sequence ID" value="NZ_CP061007.1"/>
</dbReference>
<evidence type="ECO:0000313" key="6">
    <source>
        <dbReference type="Proteomes" id="UP000233786"/>
    </source>
</evidence>
<dbReference type="AlphaFoldDB" id="A0A2N3XZT8"/>
<dbReference type="InterPro" id="IPR024474">
    <property type="entry name" value="Znf_dom_IS66"/>
</dbReference>
<keyword evidence="6" id="KW-1185">Reference proteome</keyword>
<feature type="region of interest" description="Disordered" evidence="1">
    <location>
        <begin position="36"/>
        <end position="104"/>
    </location>
</feature>
<accession>A0A2N3XZT8</accession>
<dbReference type="Pfam" id="PF03050">
    <property type="entry name" value="DDE_Tnp_IS66"/>
    <property type="match status" value="1"/>
</dbReference>
<protein>
    <submittedName>
        <fullName evidence="5">Transposase IS66-like protein</fullName>
    </submittedName>
</protein>
<dbReference type="InterPro" id="IPR004291">
    <property type="entry name" value="Transposase_IS66_central"/>
</dbReference>